<dbReference type="AlphaFoldDB" id="A0A6I6JXV1"/>
<dbReference type="Pfam" id="PF04773">
    <property type="entry name" value="FecR"/>
    <property type="match status" value="1"/>
</dbReference>
<dbReference type="PIRSF" id="PIRSF018266">
    <property type="entry name" value="FecR"/>
    <property type="match status" value="1"/>
</dbReference>
<dbReference type="Gene3D" id="2.60.120.1440">
    <property type="match status" value="1"/>
</dbReference>
<gene>
    <name evidence="4" type="ORF">GM418_09930</name>
</gene>
<dbReference type="PANTHER" id="PTHR30273">
    <property type="entry name" value="PERIPLASMIC SIGNAL SENSOR AND SIGMA FACTOR ACTIVATOR FECR-RELATED"/>
    <property type="match status" value="1"/>
</dbReference>
<accession>A0A6I6JXV1</accession>
<reference evidence="4 5" key="1">
    <citation type="submission" date="2019-11" db="EMBL/GenBank/DDBJ databases">
        <authorList>
            <person name="Zheng R.K."/>
            <person name="Sun C.M."/>
        </authorList>
    </citation>
    <scope>NUCLEOTIDE SEQUENCE [LARGE SCALE GENOMIC DNA]</scope>
    <source>
        <strain evidence="4 5">WC007</strain>
    </source>
</reference>
<keyword evidence="5" id="KW-1185">Reference proteome</keyword>
<keyword evidence="1" id="KW-0472">Membrane</keyword>
<feature type="transmembrane region" description="Helical" evidence="1">
    <location>
        <begin position="86"/>
        <end position="106"/>
    </location>
</feature>
<dbReference type="Gene3D" id="3.55.50.30">
    <property type="match status" value="1"/>
</dbReference>
<name>A0A6I6JXV1_9BACT</name>
<dbReference type="Pfam" id="PF16344">
    <property type="entry name" value="FecR_C"/>
    <property type="match status" value="1"/>
</dbReference>
<dbReference type="InterPro" id="IPR006860">
    <property type="entry name" value="FecR"/>
</dbReference>
<dbReference type="InterPro" id="IPR012373">
    <property type="entry name" value="Ferrdict_sens_TM"/>
</dbReference>
<evidence type="ECO:0000313" key="5">
    <source>
        <dbReference type="Proteomes" id="UP000428260"/>
    </source>
</evidence>
<sequence>MAKFNEDTLLYRFFEKETSEEENEEIINWVSASEENRKEFRKIHKVFLSSNLKQFYSEIDIDDAWSKLYSNLQKYKGKSRIISSNLILKVAASVIILIAFGFGSIWTNEHIFNGNKPIIVHFEAPAGEKSKIQLADGSNVWLNSETVLTYNVTNPRNVAVEGEAFFDIKKDAGKPFWVETPSGMKVKVTGTRFNLRCYADDLIVETTLEEGKVSILGENSNRLAVLTPGQQARYTYKGEVHVENVSPELYSLWKNNEIVFSEISFRDLVPQIERWFGVSIELDPKINDEDRFTMTIKTESLREMLNMMKLTSNFNYEINGSRVKIISK</sequence>
<dbReference type="InterPro" id="IPR032508">
    <property type="entry name" value="FecR_C"/>
</dbReference>
<feature type="domain" description="Protein FecR C-terminal" evidence="3">
    <location>
        <begin position="258"/>
        <end position="325"/>
    </location>
</feature>
<evidence type="ECO:0000259" key="2">
    <source>
        <dbReference type="Pfam" id="PF04773"/>
    </source>
</evidence>
<protein>
    <submittedName>
        <fullName evidence="4">DUF4974 domain-containing protein</fullName>
    </submittedName>
</protein>
<evidence type="ECO:0000313" key="4">
    <source>
        <dbReference type="EMBL" id="QGY43963.1"/>
    </source>
</evidence>
<keyword evidence="1" id="KW-0812">Transmembrane</keyword>
<dbReference type="Proteomes" id="UP000428260">
    <property type="component" value="Chromosome"/>
</dbReference>
<evidence type="ECO:0000259" key="3">
    <source>
        <dbReference type="Pfam" id="PF16344"/>
    </source>
</evidence>
<keyword evidence="1" id="KW-1133">Transmembrane helix</keyword>
<feature type="domain" description="FecR protein" evidence="2">
    <location>
        <begin position="124"/>
        <end position="213"/>
    </location>
</feature>
<organism evidence="4 5">
    <name type="scientific">Maribellus comscasis</name>
    <dbReference type="NCBI Taxonomy" id="2681766"/>
    <lineage>
        <taxon>Bacteria</taxon>
        <taxon>Pseudomonadati</taxon>
        <taxon>Bacteroidota</taxon>
        <taxon>Bacteroidia</taxon>
        <taxon>Marinilabiliales</taxon>
        <taxon>Prolixibacteraceae</taxon>
        <taxon>Maribellus</taxon>
    </lineage>
</organism>
<evidence type="ECO:0000256" key="1">
    <source>
        <dbReference type="SAM" id="Phobius"/>
    </source>
</evidence>
<dbReference type="EMBL" id="CP046401">
    <property type="protein sequence ID" value="QGY43963.1"/>
    <property type="molecule type" value="Genomic_DNA"/>
</dbReference>
<dbReference type="PANTHER" id="PTHR30273:SF2">
    <property type="entry name" value="PROTEIN FECR"/>
    <property type="match status" value="1"/>
</dbReference>
<dbReference type="KEGG" id="mcos:GM418_09930"/>
<proteinExistence type="predicted"/>
<dbReference type="GO" id="GO:0016989">
    <property type="term" value="F:sigma factor antagonist activity"/>
    <property type="evidence" value="ECO:0007669"/>
    <property type="project" value="TreeGrafter"/>
</dbReference>
<dbReference type="RefSeq" id="WP_158865613.1">
    <property type="nucleotide sequence ID" value="NZ_CP046401.1"/>
</dbReference>